<evidence type="ECO:0000256" key="4">
    <source>
        <dbReference type="ARBA" id="ARBA00023277"/>
    </source>
</evidence>
<feature type="active site" description="Proton donor/acceptor" evidence="6">
    <location>
        <position position="308"/>
    </location>
</feature>
<feature type="binding site" evidence="8">
    <location>
        <position position="251"/>
    </location>
    <ligand>
        <name>Zn(2+)</name>
        <dbReference type="ChEBI" id="CHEBI:29105"/>
    </ligand>
</feature>
<gene>
    <name evidence="11" type="primary">nagA</name>
    <name evidence="11" type="ORF">EI291_12335</name>
</gene>
<feature type="binding site" evidence="7">
    <location>
        <position position="286"/>
    </location>
    <ligand>
        <name>substrate</name>
    </ligand>
</feature>
<dbReference type="GO" id="GO:0046872">
    <property type="term" value="F:metal ion binding"/>
    <property type="evidence" value="ECO:0007669"/>
    <property type="project" value="UniProtKB-KW"/>
</dbReference>
<dbReference type="PIRSF" id="PIRSF038994">
    <property type="entry name" value="NagA"/>
    <property type="match status" value="1"/>
</dbReference>
<evidence type="ECO:0000256" key="9">
    <source>
        <dbReference type="SAM" id="MobiDB-lite"/>
    </source>
</evidence>
<dbReference type="InterPro" id="IPR032466">
    <property type="entry name" value="Metal_Hydrolase"/>
</dbReference>
<evidence type="ECO:0000313" key="12">
    <source>
        <dbReference type="Proteomes" id="UP000273500"/>
    </source>
</evidence>
<dbReference type="Pfam" id="PF22643">
    <property type="entry name" value="NagA_N"/>
    <property type="match status" value="1"/>
</dbReference>
<feature type="binding site" evidence="7">
    <location>
        <begin position="254"/>
        <end position="255"/>
    </location>
    <ligand>
        <name>substrate</name>
    </ligand>
</feature>
<dbReference type="OrthoDB" id="9776488at2"/>
<evidence type="ECO:0000259" key="10">
    <source>
        <dbReference type="Pfam" id="PF01979"/>
    </source>
</evidence>
<feature type="region of interest" description="Disordered" evidence="9">
    <location>
        <begin position="1"/>
        <end position="31"/>
    </location>
</feature>
<protein>
    <submittedName>
        <fullName evidence="11">N-acetylglucosamine-6-phosphate deacetylase</fullName>
        <ecNumber evidence="11">3.5.1.25</ecNumber>
    </submittedName>
</protein>
<sequence>MCRQTEAKIRGSRQATPFSTTPPNHRLPSPHLSLSPPMRYLLRNCTIYTGSTVLPHHTLLVKDGLIEAVLPEVAAPADIPTVDARGLNVAPGLLDLQVYGAAGQLFSVTPTSEALITLTQHAFRQGTTGVLATMPTNSRDMMRRALEAGREFCREQPGLLGIHLEGPYINPLKKGAHQAEFIREPTVAEVEELLQLGGSILKMITLAPEMAPAAVVTRLREADVVLSAGHSNATYQQATAGFRQGFSAATHLFNAMSALQGREPGLVGAVYDSATAYASIIVDGVHCSYDAVRISQKLLGERLFLITDAVTDSEQGAYRFRREGNHFVDAQGTLAGSALTLPDSIRNCVQHVGLPLEEALRMASLYPAQVLGLDHELGYLNSSYRADFWLFDNDLTPRATARSGELVWW</sequence>
<comment type="similarity">
    <text evidence="1 5">Belongs to the metallo-dependent hydrolases superfamily. NagA family.</text>
</comment>
<name>A0A428KPY9_9BACT</name>
<comment type="cofactor">
    <cofactor evidence="8">
        <name>a divalent metal cation</name>
        <dbReference type="ChEBI" id="CHEBI:60240"/>
    </cofactor>
    <text evidence="8">Binds 1 divalent metal cation per subunit.</text>
</comment>
<comment type="caution">
    <text evidence="11">The sequence shown here is derived from an EMBL/GenBank/DDBJ whole genome shotgun (WGS) entry which is preliminary data.</text>
</comment>
<feature type="binding site" evidence="8">
    <location>
        <position position="230"/>
    </location>
    <ligand>
        <name>Zn(2+)</name>
        <dbReference type="ChEBI" id="CHEBI:29105"/>
    </ligand>
</feature>
<feature type="binding site" evidence="8">
    <location>
        <position position="165"/>
    </location>
    <ligand>
        <name>Zn(2+)</name>
        <dbReference type="ChEBI" id="CHEBI:29105"/>
    </ligand>
</feature>
<evidence type="ECO:0000256" key="3">
    <source>
        <dbReference type="ARBA" id="ARBA00022801"/>
    </source>
</evidence>
<dbReference type="PANTHER" id="PTHR11113">
    <property type="entry name" value="N-ACETYLGLUCOSAMINE-6-PHOSPHATE DEACETYLASE"/>
    <property type="match status" value="1"/>
</dbReference>
<dbReference type="EC" id="3.5.1.25" evidence="11"/>
<proteinExistence type="inferred from homology"/>
<evidence type="ECO:0000256" key="5">
    <source>
        <dbReference type="PIRNR" id="PIRNR038994"/>
    </source>
</evidence>
<dbReference type="GO" id="GO:0008448">
    <property type="term" value="F:N-acetylglucosamine-6-phosphate deacetylase activity"/>
    <property type="evidence" value="ECO:0007669"/>
    <property type="project" value="UniProtKB-EC"/>
</dbReference>
<dbReference type="CDD" id="cd00854">
    <property type="entry name" value="NagA"/>
    <property type="match status" value="1"/>
</dbReference>
<dbReference type="AlphaFoldDB" id="A0A428KPY9"/>
<evidence type="ECO:0000256" key="8">
    <source>
        <dbReference type="PIRSR" id="PIRSR038994-3"/>
    </source>
</evidence>
<evidence type="ECO:0000256" key="6">
    <source>
        <dbReference type="PIRSR" id="PIRSR038994-1"/>
    </source>
</evidence>
<feature type="binding site" evidence="7">
    <location>
        <position position="176"/>
    </location>
    <ligand>
        <name>substrate</name>
    </ligand>
</feature>
<dbReference type="InterPro" id="IPR006680">
    <property type="entry name" value="Amidohydro-rel"/>
</dbReference>
<dbReference type="GO" id="GO:0006046">
    <property type="term" value="P:N-acetylglucosamine catabolic process"/>
    <property type="evidence" value="ECO:0007669"/>
    <property type="project" value="TreeGrafter"/>
</dbReference>
<feature type="binding site" evidence="7">
    <location>
        <position position="262"/>
    </location>
    <ligand>
        <name>substrate</name>
    </ligand>
</feature>
<dbReference type="SUPFAM" id="SSF51556">
    <property type="entry name" value="Metallo-dependent hydrolases"/>
    <property type="match status" value="1"/>
</dbReference>
<dbReference type="InterPro" id="IPR003764">
    <property type="entry name" value="GlcNAc_6-P_deAcase"/>
</dbReference>
<feature type="binding site" evidence="7">
    <location>
        <begin position="334"/>
        <end position="336"/>
    </location>
    <ligand>
        <name>substrate</name>
    </ligand>
</feature>
<dbReference type="SUPFAM" id="SSF51338">
    <property type="entry name" value="Composite domain of metallo-dependent hydrolases"/>
    <property type="match status" value="1"/>
</dbReference>
<dbReference type="Pfam" id="PF01979">
    <property type="entry name" value="Amidohydro_1"/>
    <property type="match status" value="1"/>
</dbReference>
<evidence type="ECO:0000313" key="11">
    <source>
        <dbReference type="EMBL" id="RSK48498.1"/>
    </source>
</evidence>
<dbReference type="NCBIfam" id="TIGR00221">
    <property type="entry name" value="nagA"/>
    <property type="match status" value="1"/>
</dbReference>
<evidence type="ECO:0000256" key="1">
    <source>
        <dbReference type="ARBA" id="ARBA00010716"/>
    </source>
</evidence>
<dbReference type="Gene3D" id="2.30.40.10">
    <property type="entry name" value="Urease, subunit C, domain 1"/>
    <property type="match status" value="1"/>
</dbReference>
<keyword evidence="12" id="KW-1185">Reference proteome</keyword>
<dbReference type="Proteomes" id="UP000273500">
    <property type="component" value="Unassembled WGS sequence"/>
</dbReference>
<accession>A0A428KPY9</accession>
<feature type="domain" description="Amidohydrolase-related" evidence="10">
    <location>
        <begin position="89"/>
        <end position="396"/>
    </location>
</feature>
<dbReference type="PANTHER" id="PTHR11113:SF14">
    <property type="entry name" value="N-ACETYLGLUCOSAMINE-6-PHOSPHATE DEACETYLASE"/>
    <property type="match status" value="1"/>
</dbReference>
<dbReference type="Gene3D" id="3.20.20.140">
    <property type="entry name" value="Metal-dependent hydrolases"/>
    <property type="match status" value="1"/>
</dbReference>
<keyword evidence="2 8" id="KW-0479">Metal-binding</keyword>
<keyword evidence="4 5" id="KW-0119">Carbohydrate metabolism</keyword>
<evidence type="ECO:0000256" key="2">
    <source>
        <dbReference type="ARBA" id="ARBA00022723"/>
    </source>
</evidence>
<organism evidence="11 12">
    <name type="scientific">Hymenobacter rigui</name>
    <dbReference type="NCBI Taxonomy" id="334424"/>
    <lineage>
        <taxon>Bacteria</taxon>
        <taxon>Pseudomonadati</taxon>
        <taxon>Bacteroidota</taxon>
        <taxon>Cytophagia</taxon>
        <taxon>Cytophagales</taxon>
        <taxon>Hymenobacteraceae</taxon>
        <taxon>Hymenobacter</taxon>
    </lineage>
</organism>
<keyword evidence="3 5" id="KW-0378">Hydrolase</keyword>
<dbReference type="EMBL" id="RWIT01000005">
    <property type="protein sequence ID" value="RSK48498.1"/>
    <property type="molecule type" value="Genomic_DNA"/>
</dbReference>
<reference evidence="11 12" key="1">
    <citation type="submission" date="2018-12" db="EMBL/GenBank/DDBJ databases">
        <authorList>
            <person name="Feng G."/>
            <person name="Zhu H."/>
        </authorList>
    </citation>
    <scope>NUCLEOTIDE SEQUENCE [LARGE SCALE GENOMIC DNA]</scope>
    <source>
        <strain evidence="11 12">KCTC 12533</strain>
    </source>
</reference>
<evidence type="ECO:0000256" key="7">
    <source>
        <dbReference type="PIRSR" id="PIRSR038994-2"/>
    </source>
</evidence>
<dbReference type="InterPro" id="IPR011059">
    <property type="entry name" value="Metal-dep_hydrolase_composite"/>
</dbReference>
<feature type="compositionally biased region" description="Low complexity" evidence="9">
    <location>
        <begin position="22"/>
        <end position="31"/>
    </location>
</feature>